<comment type="caution">
    <text evidence="7">The sequence shown here is derived from an EMBL/GenBank/DDBJ whole genome shotgun (WGS) entry which is preliminary data.</text>
</comment>
<feature type="domain" description="Sodium/calcium exchanger membrane region" evidence="6">
    <location>
        <begin position="38"/>
        <end position="191"/>
    </location>
</feature>
<evidence type="ECO:0000313" key="8">
    <source>
        <dbReference type="Proteomes" id="UP000236286"/>
    </source>
</evidence>
<feature type="transmembrane region" description="Helical" evidence="5">
    <location>
        <begin position="319"/>
        <end position="341"/>
    </location>
</feature>
<evidence type="ECO:0000259" key="6">
    <source>
        <dbReference type="Pfam" id="PF01699"/>
    </source>
</evidence>
<feature type="transmembrane region" description="Helical" evidence="5">
    <location>
        <begin position="258"/>
        <end position="277"/>
    </location>
</feature>
<evidence type="ECO:0000256" key="1">
    <source>
        <dbReference type="ARBA" id="ARBA00004141"/>
    </source>
</evidence>
<sequence>MSQDHPGSNAVWTWLAPAAASVLLFAKFAGLVDLSSGIALALSAALLGGAVFASVHHAEVLALRLGEPFGSILLALAVTVIEVALIVSIMVSGAEGSDQVARDTVFSAVMIVLNGVVGLCLIFGGQRHYEQSFRLDGASAALAVLGTLATLALVLPNYTLAISGPEYSPIQLVFIGAASLALYLVFVFVQTIRHRDYFLDATEPEFAADQPAHAKPTSSTAAASAGLLLVSLTAVVLLAKILSYPLDAAITSAGLPKTFVGVVIATVVLLPEGIASIRAALFNRLQNSINLALGSALASIGLTIPAVAVVSLITGSKLTLGLIPESIVLLVLTLFVSTLTLGTGRTTVLQGAIHLVIFATFLLLSAIP</sequence>
<feature type="transmembrane region" description="Helical" evidence="5">
    <location>
        <begin position="12"/>
        <end position="32"/>
    </location>
</feature>
<dbReference type="GO" id="GO:0005886">
    <property type="term" value="C:plasma membrane"/>
    <property type="evidence" value="ECO:0007669"/>
    <property type="project" value="TreeGrafter"/>
</dbReference>
<dbReference type="GO" id="GO:0015385">
    <property type="term" value="F:sodium:proton antiporter activity"/>
    <property type="evidence" value="ECO:0007669"/>
    <property type="project" value="TreeGrafter"/>
</dbReference>
<organism evidence="7 8">
    <name type="scientific">Methylocella silvestris</name>
    <dbReference type="NCBI Taxonomy" id="199596"/>
    <lineage>
        <taxon>Bacteria</taxon>
        <taxon>Pseudomonadati</taxon>
        <taxon>Pseudomonadota</taxon>
        <taxon>Alphaproteobacteria</taxon>
        <taxon>Hyphomicrobiales</taxon>
        <taxon>Beijerinckiaceae</taxon>
        <taxon>Methylocella</taxon>
    </lineage>
</organism>
<name>A0A2J7TBP5_METSI</name>
<feature type="transmembrane region" description="Helical" evidence="5">
    <location>
        <begin position="69"/>
        <end position="93"/>
    </location>
</feature>
<dbReference type="PANTHER" id="PTHR37958">
    <property type="entry name" value="SODIUM-POTASSIUM/PROTON ANTIPORTER CHAA"/>
    <property type="match status" value="1"/>
</dbReference>
<dbReference type="Pfam" id="PF01699">
    <property type="entry name" value="Na_Ca_ex"/>
    <property type="match status" value="2"/>
</dbReference>
<dbReference type="InterPro" id="IPR052946">
    <property type="entry name" value="Alkaline_pH_Ca-Antiporter"/>
</dbReference>
<feature type="transmembrane region" description="Helical" evidence="5">
    <location>
        <begin position="225"/>
        <end position="246"/>
    </location>
</feature>
<evidence type="ECO:0000256" key="3">
    <source>
        <dbReference type="ARBA" id="ARBA00022989"/>
    </source>
</evidence>
<feature type="transmembrane region" description="Helical" evidence="5">
    <location>
        <begin position="137"/>
        <end position="158"/>
    </location>
</feature>
<proteinExistence type="predicted"/>
<keyword evidence="4 5" id="KW-0472">Membrane</keyword>
<dbReference type="OrthoDB" id="9787814at2"/>
<keyword evidence="3 5" id="KW-1133">Transmembrane helix</keyword>
<feature type="domain" description="Sodium/calcium exchanger membrane region" evidence="6">
    <location>
        <begin position="224"/>
        <end position="365"/>
    </location>
</feature>
<evidence type="ECO:0000256" key="5">
    <source>
        <dbReference type="SAM" id="Phobius"/>
    </source>
</evidence>
<gene>
    <name evidence="7" type="ORF">CR492_20090</name>
</gene>
<dbReference type="EMBL" id="PDZR01000051">
    <property type="protein sequence ID" value="PNG24189.1"/>
    <property type="molecule type" value="Genomic_DNA"/>
</dbReference>
<feature type="transmembrane region" description="Helical" evidence="5">
    <location>
        <begin position="105"/>
        <end position="125"/>
    </location>
</feature>
<feature type="transmembrane region" description="Helical" evidence="5">
    <location>
        <begin position="170"/>
        <end position="189"/>
    </location>
</feature>
<dbReference type="RefSeq" id="WP_102845483.1">
    <property type="nucleotide sequence ID" value="NZ_PDZR01000051.1"/>
</dbReference>
<protein>
    <submittedName>
        <fullName evidence="7">Ionic transporter y4hA</fullName>
    </submittedName>
</protein>
<feature type="transmembrane region" description="Helical" evidence="5">
    <location>
        <begin position="348"/>
        <end position="367"/>
    </location>
</feature>
<feature type="transmembrane region" description="Helical" evidence="5">
    <location>
        <begin position="38"/>
        <end position="57"/>
    </location>
</feature>
<comment type="subcellular location">
    <subcellularLocation>
        <location evidence="1">Membrane</location>
        <topology evidence="1">Multi-pass membrane protein</topology>
    </subcellularLocation>
</comment>
<reference evidence="7 8" key="1">
    <citation type="submission" date="2017-10" db="EMBL/GenBank/DDBJ databases">
        <title>Genome announcement of Methylocella silvestris TVC from permafrost.</title>
        <authorList>
            <person name="Wang J."/>
            <person name="Geng K."/>
            <person name="Ul-Haque F."/>
            <person name="Crombie A.T."/>
            <person name="Street L.E."/>
            <person name="Wookey P.A."/>
            <person name="Murrell J.C."/>
            <person name="Pratscher J."/>
        </authorList>
    </citation>
    <scope>NUCLEOTIDE SEQUENCE [LARGE SCALE GENOMIC DNA]</scope>
    <source>
        <strain evidence="7 8">TVC</strain>
    </source>
</reference>
<dbReference type="GO" id="GO:0015386">
    <property type="term" value="F:potassium:proton antiporter activity"/>
    <property type="evidence" value="ECO:0007669"/>
    <property type="project" value="TreeGrafter"/>
</dbReference>
<evidence type="ECO:0000313" key="7">
    <source>
        <dbReference type="EMBL" id="PNG24189.1"/>
    </source>
</evidence>
<feature type="transmembrane region" description="Helical" evidence="5">
    <location>
        <begin position="289"/>
        <end position="313"/>
    </location>
</feature>
<dbReference type="AlphaFoldDB" id="A0A2J7TBP5"/>
<dbReference type="PANTHER" id="PTHR37958:SF1">
    <property type="entry name" value="SODIUM-POTASSIUM_PROTON ANTIPORTER CHAA"/>
    <property type="match status" value="1"/>
</dbReference>
<dbReference type="Proteomes" id="UP000236286">
    <property type="component" value="Unassembled WGS sequence"/>
</dbReference>
<accession>A0A2J7TBP5</accession>
<dbReference type="InterPro" id="IPR004837">
    <property type="entry name" value="NaCa_Exmemb"/>
</dbReference>
<evidence type="ECO:0000256" key="4">
    <source>
        <dbReference type="ARBA" id="ARBA00023136"/>
    </source>
</evidence>
<keyword evidence="2 5" id="KW-0812">Transmembrane</keyword>
<evidence type="ECO:0000256" key="2">
    <source>
        <dbReference type="ARBA" id="ARBA00022692"/>
    </source>
</evidence>